<accession>A0A5C0SJZ9</accession>
<dbReference type="GO" id="GO:0005524">
    <property type="term" value="F:ATP binding"/>
    <property type="evidence" value="ECO:0007669"/>
    <property type="project" value="UniProtKB-KW"/>
</dbReference>
<keyword evidence="3" id="KW-0547">Nucleotide-binding</keyword>
<dbReference type="Gene3D" id="1.10.730.10">
    <property type="entry name" value="Isoleucyl-tRNA Synthetase, Domain 1"/>
    <property type="match status" value="1"/>
</dbReference>
<dbReference type="Pfam" id="PF03485">
    <property type="entry name" value="Arg_tRNA_synt_N"/>
    <property type="match status" value="1"/>
</dbReference>
<dbReference type="PANTHER" id="PTHR11956:SF5">
    <property type="entry name" value="ARGININE--TRNA LIGASE, CYTOPLASMIC"/>
    <property type="match status" value="1"/>
</dbReference>
<proteinExistence type="predicted"/>
<evidence type="ECO:0000256" key="5">
    <source>
        <dbReference type="ARBA" id="ARBA00049339"/>
    </source>
</evidence>
<protein>
    <recommendedName>
        <fullName evidence="1">arginine--tRNA ligase</fullName>
        <ecNumber evidence="1">6.1.1.19</ecNumber>
    </recommendedName>
</protein>
<gene>
    <name evidence="8" type="ORF">FQB35_13865</name>
</gene>
<evidence type="ECO:0000256" key="3">
    <source>
        <dbReference type="ARBA" id="ARBA00022741"/>
    </source>
</evidence>
<dbReference type="SUPFAM" id="SSF55190">
    <property type="entry name" value="Arginyl-tRNA synthetase (ArgRS), N-terminal 'additional' domain"/>
    <property type="match status" value="1"/>
</dbReference>
<keyword evidence="2" id="KW-0436">Ligase</keyword>
<dbReference type="KEGG" id="crs:FQB35_13865"/>
<dbReference type="InterPro" id="IPR036695">
    <property type="entry name" value="Arg-tRNA-synth_N_sf"/>
</dbReference>
<dbReference type="Pfam" id="PF05746">
    <property type="entry name" value="DALR_1"/>
    <property type="match status" value="1"/>
</dbReference>
<dbReference type="InterPro" id="IPR009080">
    <property type="entry name" value="tRNAsynth_Ia_anticodon-bd"/>
</dbReference>
<evidence type="ECO:0000256" key="4">
    <source>
        <dbReference type="ARBA" id="ARBA00022840"/>
    </source>
</evidence>
<dbReference type="Gene3D" id="3.30.1360.70">
    <property type="entry name" value="Arginyl tRNA synthetase N-terminal domain"/>
    <property type="match status" value="1"/>
</dbReference>
<dbReference type="AlphaFoldDB" id="A0A5C0SJZ9"/>
<evidence type="ECO:0000256" key="2">
    <source>
        <dbReference type="ARBA" id="ARBA00022598"/>
    </source>
</evidence>
<comment type="catalytic activity">
    <reaction evidence="5">
        <text>tRNA(Arg) + L-arginine + ATP = L-arginyl-tRNA(Arg) + AMP + diphosphate</text>
        <dbReference type="Rhea" id="RHEA:20301"/>
        <dbReference type="Rhea" id="RHEA-COMP:9658"/>
        <dbReference type="Rhea" id="RHEA-COMP:9673"/>
        <dbReference type="ChEBI" id="CHEBI:30616"/>
        <dbReference type="ChEBI" id="CHEBI:32682"/>
        <dbReference type="ChEBI" id="CHEBI:33019"/>
        <dbReference type="ChEBI" id="CHEBI:78442"/>
        <dbReference type="ChEBI" id="CHEBI:78513"/>
        <dbReference type="ChEBI" id="CHEBI:456215"/>
        <dbReference type="EC" id="6.1.1.19"/>
    </reaction>
</comment>
<dbReference type="EMBL" id="CP042243">
    <property type="protein sequence ID" value="QEK13269.1"/>
    <property type="molecule type" value="Genomic_DNA"/>
</dbReference>
<dbReference type="SMART" id="SM01016">
    <property type="entry name" value="Arg_tRNA_synt_N"/>
    <property type="match status" value="1"/>
</dbReference>
<dbReference type="GO" id="GO:0005737">
    <property type="term" value="C:cytoplasm"/>
    <property type="evidence" value="ECO:0007669"/>
    <property type="project" value="InterPro"/>
</dbReference>
<evidence type="ECO:0000259" key="6">
    <source>
        <dbReference type="SMART" id="SM00836"/>
    </source>
</evidence>
<dbReference type="EC" id="6.1.1.19" evidence="1"/>
<feature type="domain" description="Arginyl tRNA synthetase N-terminal" evidence="7">
    <location>
        <begin position="2"/>
        <end position="87"/>
    </location>
</feature>
<dbReference type="RefSeq" id="WP_148810441.1">
    <property type="nucleotide sequence ID" value="NZ_CP042243.1"/>
</dbReference>
<dbReference type="InterPro" id="IPR005148">
    <property type="entry name" value="Arg-tRNA-synth_N"/>
</dbReference>
<sequence length="246" mass="29480">MQKIKKIIQEVLKDHFEYEIAIEDIQVEEPKVDVHGDYTTNIALKTSKILKKHPMDLAEQIVNQINKKYDIFERIDIANPGFINFFLKSYIFYELLDFKEYENLNKIHLKQLCKEYTLKEELDTYIIRSAQYVHSRIYSIIKIFEEEGVSIKNIPINISDYEISPFEKMMIRKILAYPKVLKSENPNEIVQYMIKLCELFYKFQEKILFRKLDKRKLYVTLKIINGIRIVIKDILDIFNIHAPTKM</sequence>
<evidence type="ECO:0000313" key="9">
    <source>
        <dbReference type="Proteomes" id="UP000324646"/>
    </source>
</evidence>
<dbReference type="OrthoDB" id="9805987at2"/>
<evidence type="ECO:0000259" key="7">
    <source>
        <dbReference type="SMART" id="SM01016"/>
    </source>
</evidence>
<dbReference type="GO" id="GO:0006420">
    <property type="term" value="P:arginyl-tRNA aminoacylation"/>
    <property type="evidence" value="ECO:0007669"/>
    <property type="project" value="InterPro"/>
</dbReference>
<evidence type="ECO:0000256" key="1">
    <source>
        <dbReference type="ARBA" id="ARBA00012837"/>
    </source>
</evidence>
<dbReference type="GO" id="GO:0004814">
    <property type="term" value="F:arginine-tRNA ligase activity"/>
    <property type="evidence" value="ECO:0007669"/>
    <property type="project" value="UniProtKB-EC"/>
</dbReference>
<evidence type="ECO:0000313" key="8">
    <source>
        <dbReference type="EMBL" id="QEK13269.1"/>
    </source>
</evidence>
<feature type="domain" description="DALR anticodon binding" evidence="6">
    <location>
        <begin position="130"/>
        <end position="246"/>
    </location>
</feature>
<dbReference type="InterPro" id="IPR001278">
    <property type="entry name" value="Arg-tRNA-ligase"/>
</dbReference>
<name>A0A5C0SJZ9_CRATE</name>
<dbReference type="PANTHER" id="PTHR11956">
    <property type="entry name" value="ARGINYL-TRNA SYNTHETASE"/>
    <property type="match status" value="1"/>
</dbReference>
<keyword evidence="4" id="KW-0067">ATP-binding</keyword>
<dbReference type="SUPFAM" id="SSF47323">
    <property type="entry name" value="Anticodon-binding domain of a subclass of class I aminoacyl-tRNA synthetases"/>
    <property type="match status" value="1"/>
</dbReference>
<organism evidence="8 9">
    <name type="scientific">Crassaminicella thermophila</name>
    <dbReference type="NCBI Taxonomy" id="2599308"/>
    <lineage>
        <taxon>Bacteria</taxon>
        <taxon>Bacillati</taxon>
        <taxon>Bacillota</taxon>
        <taxon>Clostridia</taxon>
        <taxon>Eubacteriales</taxon>
        <taxon>Clostridiaceae</taxon>
        <taxon>Crassaminicella</taxon>
    </lineage>
</organism>
<dbReference type="SMART" id="SM00836">
    <property type="entry name" value="DALR_1"/>
    <property type="match status" value="1"/>
</dbReference>
<dbReference type="Proteomes" id="UP000324646">
    <property type="component" value="Chromosome"/>
</dbReference>
<reference evidence="8 9" key="1">
    <citation type="submission" date="2019-07" db="EMBL/GenBank/DDBJ databases">
        <title>Complete genome of Crassaminicella thermophila SY095.</title>
        <authorList>
            <person name="Li X."/>
        </authorList>
    </citation>
    <scope>NUCLEOTIDE SEQUENCE [LARGE SCALE GENOMIC DNA]</scope>
    <source>
        <strain evidence="8 9">SY095</strain>
    </source>
</reference>
<dbReference type="InterPro" id="IPR008909">
    <property type="entry name" value="DALR_anticod-bd"/>
</dbReference>
<keyword evidence="9" id="KW-1185">Reference proteome</keyword>